<dbReference type="Pfam" id="PF16130">
    <property type="entry name" value="DUF4842"/>
    <property type="match status" value="1"/>
</dbReference>
<sequence length="640" mass="71873">MGKRFLFIATCITSTLLLATSCLEKNDVYVKIPADQFFDFDLNQKINLSVDYGFEGKDYVVLFDLYDENPIIENENGELVKKDISPIYRAATDKDGKFSGEIQIQSALSEVWLYSEYAGTLSPIQLEVTDNSIMYNQEKYIAKATTRALTPNNHQYPDGWLTLGDWSTLGTPAYLTPGRVLPDAKTLYNINEIFVKYNGTAMEQRDYGKAFFAPGVSSEIKIIKATKVYLCFISSSAAWNNSVGYFSYSTGQEPQSISEVQRIIAFPSATSIAQKGATGALVSGDKVQLKYWDGEKFQDEFPAGVTIGWWLQGMGFNTGNIIHKVDGRYNSFSLPHLNSDGIQRSISLREPDSDQLVAIGFEDNNDYRYNDATFYLQIEEKGAIDESNTPTIPDVGNPPSNTENFTTYYGTLTFEDLWPSMGDYDMNDVMIDYSCKVYKNTSNNRVYKIENQFIPRHNGGTLQSGFGFQLSNVSSGEVSNITIDGAGQSQYMQGANQEPGQSHPTFLLFDNIKDVLEKTITISFELNDLEEANVVPPYNPFIFVESDKGRGREVHLVKYPPTDKADFGLFGTGSDASRPDEGLYYVMNRLKFPFALNLASIKDFPTPDESVRIDLAYPQFNDWVKSEGKTNKDWYKHPAQ</sequence>
<accession>A0A412YF36</accession>
<dbReference type="AlphaFoldDB" id="A0A412YF36"/>
<name>A0A412YF36_9BACE</name>
<dbReference type="InterPro" id="IPR032295">
    <property type="entry name" value="DUF4842"/>
</dbReference>
<reference evidence="2 3" key="1">
    <citation type="submission" date="2018-08" db="EMBL/GenBank/DDBJ databases">
        <title>A genome reference for cultivated species of the human gut microbiota.</title>
        <authorList>
            <person name="Zou Y."/>
            <person name="Xue W."/>
            <person name="Luo G."/>
        </authorList>
    </citation>
    <scope>NUCLEOTIDE SEQUENCE [LARGE SCALE GENOMIC DNA]</scope>
    <source>
        <strain evidence="2 3">AF14-32</strain>
    </source>
</reference>
<protein>
    <submittedName>
        <fullName evidence="2">LruC domain-containing protein</fullName>
    </submittedName>
</protein>
<feature type="domain" description="DUF4842" evidence="1">
    <location>
        <begin position="444"/>
        <end position="635"/>
    </location>
</feature>
<evidence type="ECO:0000313" key="2">
    <source>
        <dbReference type="EMBL" id="RGV56130.1"/>
    </source>
</evidence>
<dbReference type="EMBL" id="QRZF01000003">
    <property type="protein sequence ID" value="RGV56130.1"/>
    <property type="molecule type" value="Genomic_DNA"/>
</dbReference>
<comment type="caution">
    <text evidence="2">The sequence shown here is derived from an EMBL/GenBank/DDBJ whole genome shotgun (WGS) entry which is preliminary data.</text>
</comment>
<dbReference type="PROSITE" id="PS51257">
    <property type="entry name" value="PROKAR_LIPOPROTEIN"/>
    <property type="match status" value="1"/>
</dbReference>
<proteinExistence type="predicted"/>
<dbReference type="NCBIfam" id="TIGR04456">
    <property type="entry name" value="LruC_dom"/>
    <property type="match status" value="1"/>
</dbReference>
<organism evidence="2 3">
    <name type="scientific">Bacteroides intestinalis</name>
    <dbReference type="NCBI Taxonomy" id="329854"/>
    <lineage>
        <taxon>Bacteria</taxon>
        <taxon>Pseudomonadati</taxon>
        <taxon>Bacteroidota</taxon>
        <taxon>Bacteroidia</taxon>
        <taxon>Bacteroidales</taxon>
        <taxon>Bacteroidaceae</taxon>
        <taxon>Bacteroides</taxon>
    </lineage>
</organism>
<dbReference type="InterPro" id="IPR031025">
    <property type="entry name" value="LruC_dom"/>
</dbReference>
<gene>
    <name evidence="2" type="ORF">DWW10_05405</name>
</gene>
<dbReference type="Proteomes" id="UP000283850">
    <property type="component" value="Unassembled WGS sequence"/>
</dbReference>
<evidence type="ECO:0000259" key="1">
    <source>
        <dbReference type="Pfam" id="PF16130"/>
    </source>
</evidence>
<evidence type="ECO:0000313" key="3">
    <source>
        <dbReference type="Proteomes" id="UP000283850"/>
    </source>
</evidence>